<dbReference type="PROSITE" id="PS00221">
    <property type="entry name" value="MIP"/>
    <property type="match status" value="1"/>
</dbReference>
<comment type="similarity">
    <text evidence="6">Belongs to the MIP/aquaporin (TC 1.A.8) family.</text>
</comment>
<feature type="transmembrane region" description="Helical" evidence="7">
    <location>
        <begin position="197"/>
        <end position="217"/>
    </location>
</feature>
<accession>A0A6J4VSH6</accession>
<feature type="transmembrane region" description="Helical" evidence="7">
    <location>
        <begin position="12"/>
        <end position="30"/>
    </location>
</feature>
<dbReference type="NCBIfam" id="TIGR00861">
    <property type="entry name" value="MIP"/>
    <property type="match status" value="1"/>
</dbReference>
<keyword evidence="5 7" id="KW-0472">Membrane</keyword>
<dbReference type="EMBL" id="CADCWN010000341">
    <property type="protein sequence ID" value="CAA9587972.1"/>
    <property type="molecule type" value="Genomic_DNA"/>
</dbReference>
<feature type="transmembrane region" description="Helical" evidence="7">
    <location>
        <begin position="157"/>
        <end position="177"/>
    </location>
</feature>
<dbReference type="SUPFAM" id="SSF81338">
    <property type="entry name" value="Aquaporin-like"/>
    <property type="match status" value="1"/>
</dbReference>
<dbReference type="InterPro" id="IPR000425">
    <property type="entry name" value="MIP"/>
</dbReference>
<keyword evidence="4 7" id="KW-1133">Transmembrane helix</keyword>
<keyword evidence="2 6" id="KW-0813">Transport</keyword>
<reference evidence="8" key="1">
    <citation type="submission" date="2020-02" db="EMBL/GenBank/DDBJ databases">
        <authorList>
            <person name="Meier V. D."/>
        </authorList>
    </citation>
    <scope>NUCLEOTIDE SEQUENCE</scope>
    <source>
        <strain evidence="8">AVDCRST_MAG18</strain>
    </source>
</reference>
<protein>
    <submittedName>
        <fullName evidence="8">Aquaporin Z</fullName>
    </submittedName>
</protein>
<evidence type="ECO:0000256" key="1">
    <source>
        <dbReference type="ARBA" id="ARBA00004141"/>
    </source>
</evidence>
<dbReference type="Pfam" id="PF00230">
    <property type="entry name" value="MIP"/>
    <property type="match status" value="1"/>
</dbReference>
<evidence type="ECO:0000256" key="6">
    <source>
        <dbReference type="RuleBase" id="RU000477"/>
    </source>
</evidence>
<sequence length="244" mass="24536">MNDRVTPLRRAAAEFVGTFGLVFAGCGAIVTNTLSGGTVTHVGVALTFGLIIATMIYATGHISGAHFNPAVTLAFAATRHFPLALVPAYLAAQFGGALAASAALRILFGDAANLGTTLPAGGAGQSLALEVILTFFLMFVIISVATDTRAVGQAAALAIGGTVGLEALFAGPISGASMNPARSLAPAIVSGTWTAQWLYIVGPIAGALLGAFAYQFIRGEGVGEDADPLTDRAGGPTSSLSEKE</sequence>
<dbReference type="InterPro" id="IPR034294">
    <property type="entry name" value="Aquaporin_transptr"/>
</dbReference>
<dbReference type="AlphaFoldDB" id="A0A6J4VSH6"/>
<dbReference type="PROSITE" id="PS51257">
    <property type="entry name" value="PROKAR_LIPOPROTEIN"/>
    <property type="match status" value="1"/>
</dbReference>
<comment type="subcellular location">
    <subcellularLocation>
        <location evidence="1">Membrane</location>
        <topology evidence="1">Multi-pass membrane protein</topology>
    </subcellularLocation>
</comment>
<dbReference type="InterPro" id="IPR023271">
    <property type="entry name" value="Aquaporin-like"/>
</dbReference>
<evidence type="ECO:0000256" key="4">
    <source>
        <dbReference type="ARBA" id="ARBA00022989"/>
    </source>
</evidence>
<name>A0A6J4VSH6_9BACT</name>
<dbReference type="PRINTS" id="PR00783">
    <property type="entry name" value="MINTRINSICP"/>
</dbReference>
<evidence type="ECO:0000256" key="3">
    <source>
        <dbReference type="ARBA" id="ARBA00022692"/>
    </source>
</evidence>
<keyword evidence="3 6" id="KW-0812">Transmembrane</keyword>
<gene>
    <name evidence="8" type="ORF">AVDCRST_MAG18-4258</name>
</gene>
<proteinExistence type="inferred from homology"/>
<evidence type="ECO:0000313" key="8">
    <source>
        <dbReference type="EMBL" id="CAA9587972.1"/>
    </source>
</evidence>
<evidence type="ECO:0000256" key="2">
    <source>
        <dbReference type="ARBA" id="ARBA00022448"/>
    </source>
</evidence>
<dbReference type="PANTHER" id="PTHR45724">
    <property type="entry name" value="AQUAPORIN NIP2-1"/>
    <property type="match status" value="1"/>
</dbReference>
<feature type="transmembrane region" description="Helical" evidence="7">
    <location>
        <begin position="42"/>
        <end position="60"/>
    </location>
</feature>
<dbReference type="Gene3D" id="1.20.1080.10">
    <property type="entry name" value="Glycerol uptake facilitator protein"/>
    <property type="match status" value="1"/>
</dbReference>
<dbReference type="InterPro" id="IPR022357">
    <property type="entry name" value="MIP_CS"/>
</dbReference>
<organism evidence="8">
    <name type="scientific">uncultured Thermomicrobiales bacterium</name>
    <dbReference type="NCBI Taxonomy" id="1645740"/>
    <lineage>
        <taxon>Bacteria</taxon>
        <taxon>Pseudomonadati</taxon>
        <taxon>Thermomicrobiota</taxon>
        <taxon>Thermomicrobia</taxon>
        <taxon>Thermomicrobiales</taxon>
        <taxon>environmental samples</taxon>
    </lineage>
</organism>
<dbReference type="GO" id="GO:0016020">
    <property type="term" value="C:membrane"/>
    <property type="evidence" value="ECO:0007669"/>
    <property type="project" value="UniProtKB-SubCell"/>
</dbReference>
<feature type="transmembrane region" description="Helical" evidence="7">
    <location>
        <begin position="81"/>
        <end position="107"/>
    </location>
</feature>
<feature type="transmembrane region" description="Helical" evidence="7">
    <location>
        <begin position="127"/>
        <end position="145"/>
    </location>
</feature>
<dbReference type="PANTHER" id="PTHR45724:SF13">
    <property type="entry name" value="AQUAPORIN NIP1-1-RELATED"/>
    <property type="match status" value="1"/>
</dbReference>
<dbReference type="GO" id="GO:0015267">
    <property type="term" value="F:channel activity"/>
    <property type="evidence" value="ECO:0007669"/>
    <property type="project" value="InterPro"/>
</dbReference>
<evidence type="ECO:0000256" key="5">
    <source>
        <dbReference type="ARBA" id="ARBA00023136"/>
    </source>
</evidence>
<evidence type="ECO:0000256" key="7">
    <source>
        <dbReference type="SAM" id="Phobius"/>
    </source>
</evidence>